<reference evidence="1" key="1">
    <citation type="submission" date="2022-06" db="EMBL/GenBank/DDBJ databases">
        <title>Aquibacillus sp. a new bacterium isolated from soil saline samples.</title>
        <authorList>
            <person name="Galisteo C."/>
            <person name="De La Haba R."/>
            <person name="Sanchez-Porro C."/>
            <person name="Ventosa A."/>
        </authorList>
    </citation>
    <scope>NUCLEOTIDE SEQUENCE</scope>
    <source>
        <strain evidence="1">3ASR75-54</strain>
    </source>
</reference>
<proteinExistence type="predicted"/>
<keyword evidence="1" id="KW-0966">Cell projection</keyword>
<gene>
    <name evidence="1" type="ORF">NC799_05625</name>
</gene>
<keyword evidence="2" id="KW-1185">Reference proteome</keyword>
<organism evidence="1 2">
    <name type="scientific">Aquibacillus salsiterrae</name>
    <dbReference type="NCBI Taxonomy" id="2950439"/>
    <lineage>
        <taxon>Bacteria</taxon>
        <taxon>Bacillati</taxon>
        <taxon>Bacillota</taxon>
        <taxon>Bacilli</taxon>
        <taxon>Bacillales</taxon>
        <taxon>Bacillaceae</taxon>
        <taxon>Aquibacillus</taxon>
    </lineage>
</organism>
<evidence type="ECO:0000313" key="1">
    <source>
        <dbReference type="EMBL" id="MDC3416390.1"/>
    </source>
</evidence>
<accession>A0A9X3WBB3</accession>
<dbReference type="RefSeq" id="WP_272445394.1">
    <property type="nucleotide sequence ID" value="NZ_JAMQKC010000003.1"/>
</dbReference>
<protein>
    <submittedName>
        <fullName evidence="1">Flagellar protein</fullName>
    </submittedName>
</protein>
<keyword evidence="1" id="KW-0282">Flagellum</keyword>
<dbReference type="Pfam" id="PF12611">
    <property type="entry name" value="Flagellar_put"/>
    <property type="match status" value="1"/>
</dbReference>
<dbReference type="InterPro" id="IPR013367">
    <property type="entry name" value="Flagellar_put"/>
</dbReference>
<name>A0A9X3WBB3_9BACI</name>
<sequence length="123" mass="13902">MDIRIQQMNKHALLPKTNTTTRKDTNSVPFKDVLDSVQQLKLSKHAEGRLVERNIEINPNQWEKINQKVGEAKQKGITDSLIVTKEAALVVSTKNNMVVTAMDRMEATSRIFTNINGTILIDE</sequence>
<keyword evidence="1" id="KW-0969">Cilium</keyword>
<dbReference type="AlphaFoldDB" id="A0A9X3WBB3"/>
<comment type="caution">
    <text evidence="1">The sequence shown here is derived from an EMBL/GenBank/DDBJ whole genome shotgun (WGS) entry which is preliminary data.</text>
</comment>
<dbReference type="NCBIfam" id="TIGR02530">
    <property type="entry name" value="flg_new"/>
    <property type="match status" value="1"/>
</dbReference>
<evidence type="ECO:0000313" key="2">
    <source>
        <dbReference type="Proteomes" id="UP001145069"/>
    </source>
</evidence>
<dbReference type="EMBL" id="JAMQKC010000003">
    <property type="protein sequence ID" value="MDC3416390.1"/>
    <property type="molecule type" value="Genomic_DNA"/>
</dbReference>
<dbReference type="Proteomes" id="UP001145069">
    <property type="component" value="Unassembled WGS sequence"/>
</dbReference>